<keyword evidence="2" id="KW-1185">Reference proteome</keyword>
<name>A0A7J7UCP1_MYOMY</name>
<gene>
    <name evidence="1" type="ORF">mMyoMyo1_008755</name>
</gene>
<proteinExistence type="predicted"/>
<reference evidence="1 2" key="1">
    <citation type="journal article" date="2020" name="Nature">
        <title>Six reference-quality genomes reveal evolution of bat adaptations.</title>
        <authorList>
            <person name="Jebb D."/>
            <person name="Huang Z."/>
            <person name="Pippel M."/>
            <person name="Hughes G.M."/>
            <person name="Lavrichenko K."/>
            <person name="Devanna P."/>
            <person name="Winkler S."/>
            <person name="Jermiin L.S."/>
            <person name="Skirmuntt E.C."/>
            <person name="Katzourakis A."/>
            <person name="Burkitt-Gray L."/>
            <person name="Ray D.A."/>
            <person name="Sullivan K.A.M."/>
            <person name="Roscito J.G."/>
            <person name="Kirilenko B.M."/>
            <person name="Davalos L.M."/>
            <person name="Corthals A.P."/>
            <person name="Power M.L."/>
            <person name="Jones G."/>
            <person name="Ransome R.D."/>
            <person name="Dechmann D.K.N."/>
            <person name="Locatelli A.G."/>
            <person name="Puechmaille S.J."/>
            <person name="Fedrigo O."/>
            <person name="Jarvis E.D."/>
            <person name="Hiller M."/>
            <person name="Vernes S.C."/>
            <person name="Myers E.W."/>
            <person name="Teeling E.C."/>
        </authorList>
    </citation>
    <scope>NUCLEOTIDE SEQUENCE [LARGE SCALE GENOMIC DNA]</scope>
    <source>
        <strain evidence="1">MMyoMyo1</strain>
        <tissue evidence="1">Flight muscle</tissue>
    </source>
</reference>
<dbReference type="EMBL" id="JABWUV010000013">
    <property type="protein sequence ID" value="KAF6310697.1"/>
    <property type="molecule type" value="Genomic_DNA"/>
</dbReference>
<dbReference type="AlphaFoldDB" id="A0A7J7UCP1"/>
<dbReference type="Proteomes" id="UP000527355">
    <property type="component" value="Unassembled WGS sequence"/>
</dbReference>
<evidence type="ECO:0000313" key="2">
    <source>
        <dbReference type="Proteomes" id="UP000527355"/>
    </source>
</evidence>
<organism evidence="1 2">
    <name type="scientific">Myotis myotis</name>
    <name type="common">Greater mouse-eared bat</name>
    <name type="synonym">Vespertilio myotis</name>
    <dbReference type="NCBI Taxonomy" id="51298"/>
    <lineage>
        <taxon>Eukaryota</taxon>
        <taxon>Metazoa</taxon>
        <taxon>Chordata</taxon>
        <taxon>Craniata</taxon>
        <taxon>Vertebrata</taxon>
        <taxon>Euteleostomi</taxon>
        <taxon>Mammalia</taxon>
        <taxon>Eutheria</taxon>
        <taxon>Laurasiatheria</taxon>
        <taxon>Chiroptera</taxon>
        <taxon>Yangochiroptera</taxon>
        <taxon>Vespertilionidae</taxon>
        <taxon>Myotis</taxon>
    </lineage>
</organism>
<protein>
    <submittedName>
        <fullName evidence="1">Uncharacterized protein</fullName>
    </submittedName>
</protein>
<sequence length="135" mass="15060">MFLPCSDCQAARMDRLPAVDEFMSDTASREKKKTRGFLGNGRSLLGFLSIHYVNLKGMDIISPPYVKGLEHGNHKIHENRCRTVFFLASCLTDMETYTQLITNDLLRPCPRGCDISSADFSCLLSQGGIVTLPDK</sequence>
<evidence type="ECO:0000313" key="1">
    <source>
        <dbReference type="EMBL" id="KAF6310697.1"/>
    </source>
</evidence>
<accession>A0A7J7UCP1</accession>
<comment type="caution">
    <text evidence="1">The sequence shown here is derived from an EMBL/GenBank/DDBJ whole genome shotgun (WGS) entry which is preliminary data.</text>
</comment>